<protein>
    <submittedName>
        <fullName evidence="2">AAA family ATPase</fullName>
    </submittedName>
</protein>
<dbReference type="PANTHER" id="PTHR13696:SF96">
    <property type="entry name" value="COBQ_COBB_MIND_PARA NUCLEOTIDE BINDING DOMAIN-CONTAINING PROTEIN"/>
    <property type="match status" value="1"/>
</dbReference>
<dbReference type="NCBIfam" id="NF041546">
    <property type="entry name" value="ParA_partition"/>
    <property type="match status" value="1"/>
</dbReference>
<organism evidence="2 3">
    <name type="scientific">Robbsia betulipollinis</name>
    <dbReference type="NCBI Taxonomy" id="2981849"/>
    <lineage>
        <taxon>Bacteria</taxon>
        <taxon>Pseudomonadati</taxon>
        <taxon>Pseudomonadota</taxon>
        <taxon>Betaproteobacteria</taxon>
        <taxon>Burkholderiales</taxon>
        <taxon>Burkholderiaceae</taxon>
        <taxon>Robbsia</taxon>
    </lineage>
</organism>
<reference evidence="2" key="1">
    <citation type="submission" date="2022-11" db="EMBL/GenBank/DDBJ databases">
        <title>Robbsia betulipollinis sp. nov., isolated from pollen of birch (Betula pendula).</title>
        <authorList>
            <person name="Shi H."/>
            <person name="Ambika Manirajan B."/>
            <person name="Ratering S."/>
            <person name="Geissler-Plaum R."/>
            <person name="Schnell S."/>
        </authorList>
    </citation>
    <scope>NUCLEOTIDE SEQUENCE</scope>
    <source>
        <strain evidence="2">Bb-Pol-6</strain>
    </source>
</reference>
<dbReference type="RefSeq" id="WP_267847773.1">
    <property type="nucleotide sequence ID" value="NZ_JAPMXC010000002.1"/>
</dbReference>
<dbReference type="SUPFAM" id="SSF52540">
    <property type="entry name" value="P-loop containing nucleoside triphosphate hydrolases"/>
    <property type="match status" value="1"/>
</dbReference>
<dbReference type="InterPro" id="IPR002586">
    <property type="entry name" value="CobQ/CobB/MinD/ParA_Nub-bd_dom"/>
</dbReference>
<keyword evidence="3" id="KW-1185">Reference proteome</keyword>
<comment type="caution">
    <text evidence="2">The sequence shown here is derived from an EMBL/GenBank/DDBJ whole genome shotgun (WGS) entry which is preliminary data.</text>
</comment>
<dbReference type="Pfam" id="PF01656">
    <property type="entry name" value="CbiA"/>
    <property type="match status" value="1"/>
</dbReference>
<proteinExistence type="predicted"/>
<dbReference type="Gene3D" id="3.40.50.300">
    <property type="entry name" value="P-loop containing nucleotide triphosphate hydrolases"/>
    <property type="match status" value="1"/>
</dbReference>
<dbReference type="Proteomes" id="UP001082899">
    <property type="component" value="Unassembled WGS sequence"/>
</dbReference>
<dbReference type="CDD" id="cd02042">
    <property type="entry name" value="ParAB_family"/>
    <property type="match status" value="1"/>
</dbReference>
<dbReference type="InterPro" id="IPR050678">
    <property type="entry name" value="DNA_Partitioning_ATPase"/>
</dbReference>
<name>A0ABT3ZNT1_9BURK</name>
<accession>A0ABT3ZNT1</accession>
<evidence type="ECO:0000313" key="3">
    <source>
        <dbReference type="Proteomes" id="UP001082899"/>
    </source>
</evidence>
<dbReference type="PANTHER" id="PTHR13696">
    <property type="entry name" value="P-LOOP CONTAINING NUCLEOSIDE TRIPHOSPHATE HYDROLASE"/>
    <property type="match status" value="1"/>
</dbReference>
<evidence type="ECO:0000259" key="1">
    <source>
        <dbReference type="Pfam" id="PF01656"/>
    </source>
</evidence>
<dbReference type="InterPro" id="IPR048089">
    <property type="entry name" value="McdA"/>
</dbReference>
<evidence type="ECO:0000313" key="2">
    <source>
        <dbReference type="EMBL" id="MCY0387915.1"/>
    </source>
</evidence>
<sequence>MKTIAVVSPKGGVSKSTLTVHQAACAKRRGDDAMLLDTDVQMSTCEWDGAGNGLDFPVVGCVRPQVEKFVASLALPRDYLYIDTAGIPVSNQATIAAVRLADLVLIPVTPSALDMWSMGALVEMVHARIAITGGALKAVFVITQATHRSRLARSVREALLETGLPVLNTVMTRRKSYAEAAASGCTVFDLADMTARAEMLDIAAEVEAILAPVAMPRPVFVAAA</sequence>
<gene>
    <name evidence="2" type="ORF">OVY01_11845</name>
</gene>
<dbReference type="EMBL" id="JAPMXC010000002">
    <property type="protein sequence ID" value="MCY0387915.1"/>
    <property type="molecule type" value="Genomic_DNA"/>
</dbReference>
<dbReference type="PIRSF" id="PIRSF009320">
    <property type="entry name" value="Nuc_binding_HP_1000"/>
    <property type="match status" value="1"/>
</dbReference>
<feature type="domain" description="CobQ/CobB/MinD/ParA nucleotide binding" evidence="1">
    <location>
        <begin position="4"/>
        <end position="184"/>
    </location>
</feature>
<dbReference type="InterPro" id="IPR027417">
    <property type="entry name" value="P-loop_NTPase"/>
</dbReference>